<evidence type="ECO:0000256" key="1">
    <source>
        <dbReference type="PIRSR" id="PIRSR016487-1"/>
    </source>
</evidence>
<organism evidence="3 4">
    <name type="scientific">Roseicella aerolata</name>
    <dbReference type="NCBI Taxonomy" id="2883479"/>
    <lineage>
        <taxon>Bacteria</taxon>
        <taxon>Pseudomonadati</taxon>
        <taxon>Pseudomonadota</taxon>
        <taxon>Alphaproteobacteria</taxon>
        <taxon>Acetobacterales</taxon>
        <taxon>Roseomonadaceae</taxon>
        <taxon>Roseicella</taxon>
    </lineage>
</organism>
<dbReference type="CDD" id="cd07891">
    <property type="entry name" value="CYTH-like_CthTTM-like_1"/>
    <property type="match status" value="1"/>
</dbReference>
<dbReference type="PIRSF" id="PIRSF016487">
    <property type="entry name" value="CYTH_UCP016487"/>
    <property type="match status" value="1"/>
</dbReference>
<dbReference type="Pfam" id="PF01928">
    <property type="entry name" value="CYTH"/>
    <property type="match status" value="1"/>
</dbReference>
<keyword evidence="4" id="KW-1185">Reference proteome</keyword>
<gene>
    <name evidence="3" type="ORF">LHA35_12650</name>
</gene>
<protein>
    <submittedName>
        <fullName evidence="3">CYTH domain-containing protein</fullName>
    </submittedName>
</protein>
<dbReference type="EMBL" id="JAJAQI010000017">
    <property type="protein sequence ID" value="MCB4822585.1"/>
    <property type="molecule type" value="Genomic_DNA"/>
</dbReference>
<dbReference type="RefSeq" id="WP_226608634.1">
    <property type="nucleotide sequence ID" value="NZ_JAJAQI010000017.1"/>
</dbReference>
<proteinExistence type="predicted"/>
<dbReference type="AlphaFoldDB" id="A0A9X1ICZ1"/>
<dbReference type="PANTHER" id="PTHR40114">
    <property type="entry name" value="SLR0698 PROTEIN"/>
    <property type="match status" value="1"/>
</dbReference>
<feature type="domain" description="CYTH" evidence="2">
    <location>
        <begin position="2"/>
        <end position="152"/>
    </location>
</feature>
<reference evidence="3" key="1">
    <citation type="submission" date="2021-10" db="EMBL/GenBank/DDBJ databases">
        <title>Roseicella aerolatum sp. nov., isolated from aerosols of e-waste dismantling site.</title>
        <authorList>
            <person name="Qin T."/>
        </authorList>
    </citation>
    <scope>NUCLEOTIDE SEQUENCE</scope>
    <source>
        <strain evidence="3">GB24</strain>
    </source>
</reference>
<sequence length="159" mass="16880">MPSEIERKFLVTGDGWRRAALGPGLRLRQGYLPNGGAPGAPVVRLRLAGEQGFLTIKGPGLLTRAEFEYPIPPGDAEAMLAGLCTSPILEKTRTRVGHGGLVWEVDEFAGPLAGLVLAEVELASADQAFERPAWVGREVTGDPRYQNNNLVRAGAPPGA</sequence>
<dbReference type="InterPro" id="IPR033469">
    <property type="entry name" value="CYTH-like_dom_sf"/>
</dbReference>
<feature type="active site" description="Proton acceptor" evidence="1">
    <location>
        <position position="31"/>
    </location>
</feature>
<dbReference type="PROSITE" id="PS51707">
    <property type="entry name" value="CYTH"/>
    <property type="match status" value="1"/>
</dbReference>
<dbReference type="SMART" id="SM01118">
    <property type="entry name" value="CYTH"/>
    <property type="match status" value="1"/>
</dbReference>
<dbReference type="Gene3D" id="2.40.320.10">
    <property type="entry name" value="Hypothetical Protein Pfu-838710-001"/>
    <property type="match status" value="1"/>
</dbReference>
<accession>A0A9X1ICZ1</accession>
<name>A0A9X1ICZ1_9PROT</name>
<evidence type="ECO:0000313" key="3">
    <source>
        <dbReference type="EMBL" id="MCB4822585.1"/>
    </source>
</evidence>
<dbReference type="InterPro" id="IPR012042">
    <property type="entry name" value="NeuTTM/CthTTM-like"/>
</dbReference>
<evidence type="ECO:0000259" key="2">
    <source>
        <dbReference type="PROSITE" id="PS51707"/>
    </source>
</evidence>
<dbReference type="Proteomes" id="UP001139311">
    <property type="component" value="Unassembled WGS sequence"/>
</dbReference>
<dbReference type="SUPFAM" id="SSF55154">
    <property type="entry name" value="CYTH-like phosphatases"/>
    <property type="match status" value="1"/>
</dbReference>
<comment type="caution">
    <text evidence="3">The sequence shown here is derived from an EMBL/GenBank/DDBJ whole genome shotgun (WGS) entry which is preliminary data.</text>
</comment>
<dbReference type="PANTHER" id="PTHR40114:SF1">
    <property type="entry name" value="SLR0698 PROTEIN"/>
    <property type="match status" value="1"/>
</dbReference>
<dbReference type="InterPro" id="IPR023577">
    <property type="entry name" value="CYTH_domain"/>
</dbReference>
<evidence type="ECO:0000313" key="4">
    <source>
        <dbReference type="Proteomes" id="UP001139311"/>
    </source>
</evidence>